<evidence type="ECO:0000313" key="1">
    <source>
        <dbReference type="EMBL" id="QQM47449.1"/>
    </source>
</evidence>
<reference evidence="1 2" key="1">
    <citation type="submission" date="2020-12" db="EMBL/GenBank/DDBJ databases">
        <title>A novel species.</title>
        <authorList>
            <person name="Li K."/>
        </authorList>
    </citation>
    <scope>NUCLEOTIDE SEQUENCE [LARGE SCALE GENOMIC DNA]</scope>
    <source>
        <strain evidence="1 2">ZYC-3</strain>
        <plasmid evidence="1 2">unnamed1</plasmid>
    </source>
</reference>
<dbReference type="RefSeq" id="WP_024127536.1">
    <property type="nucleotide sequence ID" value="NZ_CP066832.1"/>
</dbReference>
<evidence type="ECO:0000313" key="2">
    <source>
        <dbReference type="Proteomes" id="UP000595636"/>
    </source>
</evidence>
<keyword evidence="2" id="KW-1185">Reference proteome</keyword>
<dbReference type="KEGG" id="slf:JEQ17_48665"/>
<geneLocation type="plasmid" evidence="1 2">
    <name>unnamed1</name>
</geneLocation>
<accession>A0A7T7L6W3</accession>
<dbReference type="AlphaFoldDB" id="A0A7T7L6W3"/>
<organism evidence="1 2">
    <name type="scientific">Streptomyces liliifuscus</name>
    <dbReference type="NCBI Taxonomy" id="2797636"/>
    <lineage>
        <taxon>Bacteria</taxon>
        <taxon>Bacillati</taxon>
        <taxon>Actinomycetota</taxon>
        <taxon>Actinomycetes</taxon>
        <taxon>Kitasatosporales</taxon>
        <taxon>Streptomycetaceae</taxon>
        <taxon>Streptomyces</taxon>
    </lineage>
</organism>
<gene>
    <name evidence="1" type="ORF">JEQ17_48665</name>
</gene>
<keyword evidence="1" id="KW-0614">Plasmid</keyword>
<dbReference type="EMBL" id="CP066832">
    <property type="protein sequence ID" value="QQM47449.1"/>
    <property type="molecule type" value="Genomic_DNA"/>
</dbReference>
<proteinExistence type="predicted"/>
<protein>
    <recommendedName>
        <fullName evidence="3">Alkylmercury lyase</fullName>
    </recommendedName>
</protein>
<sequence>MKVEVLAVLDCPNAEPAVLQVRRALDTLGLHDTEVTRRVITDQQQAERAGFTGSPTILLNGRDPFAEPGRPAGLACRVYRTTHGFAGTPDPGLLLQALETASPS</sequence>
<evidence type="ECO:0008006" key="3">
    <source>
        <dbReference type="Google" id="ProtNLM"/>
    </source>
</evidence>
<dbReference type="Proteomes" id="UP000595636">
    <property type="component" value="Plasmid unnamed1"/>
</dbReference>
<name>A0A7T7L6W3_9ACTN</name>